<organism evidence="3 4">
    <name type="scientific">Hevea brasiliensis</name>
    <name type="common">Para rubber tree</name>
    <name type="synonym">Siphonia brasiliensis</name>
    <dbReference type="NCBI Taxonomy" id="3981"/>
    <lineage>
        <taxon>Eukaryota</taxon>
        <taxon>Viridiplantae</taxon>
        <taxon>Streptophyta</taxon>
        <taxon>Embryophyta</taxon>
        <taxon>Tracheophyta</taxon>
        <taxon>Spermatophyta</taxon>
        <taxon>Magnoliopsida</taxon>
        <taxon>eudicotyledons</taxon>
        <taxon>Gunneridae</taxon>
        <taxon>Pentapetalae</taxon>
        <taxon>rosids</taxon>
        <taxon>fabids</taxon>
        <taxon>Malpighiales</taxon>
        <taxon>Euphorbiaceae</taxon>
        <taxon>Crotonoideae</taxon>
        <taxon>Micrandreae</taxon>
        <taxon>Hevea</taxon>
    </lineage>
</organism>
<protein>
    <recommendedName>
        <fullName evidence="2">Factor of DNA methylation 1-5/IDN2 domain-containing protein</fullName>
    </recommendedName>
</protein>
<keyword evidence="4" id="KW-1185">Reference proteome</keyword>
<evidence type="ECO:0000259" key="2">
    <source>
        <dbReference type="Pfam" id="PF03469"/>
    </source>
</evidence>
<dbReference type="InterPro" id="IPR005379">
    <property type="entry name" value="FDM1-5/IDN2_XH"/>
</dbReference>
<evidence type="ECO:0000256" key="1">
    <source>
        <dbReference type="SAM" id="Coils"/>
    </source>
</evidence>
<gene>
    <name evidence="3" type="ORF">GH714_025025</name>
</gene>
<dbReference type="GO" id="GO:0080188">
    <property type="term" value="P:gene silencing by siRNA-directed DNA methylation"/>
    <property type="evidence" value="ECO:0007669"/>
    <property type="project" value="InterPro"/>
</dbReference>
<dbReference type="InterPro" id="IPR045177">
    <property type="entry name" value="FDM1-5/IDN2"/>
</dbReference>
<evidence type="ECO:0000313" key="3">
    <source>
        <dbReference type="EMBL" id="KAF2301483.1"/>
    </source>
</evidence>
<comment type="caution">
    <text evidence="3">The sequence shown here is derived from an EMBL/GenBank/DDBJ whole genome shotgun (WGS) entry which is preliminary data.</text>
</comment>
<dbReference type="PANTHER" id="PTHR21596">
    <property type="entry name" value="RIBONUCLEASE P SUBUNIT P38"/>
    <property type="match status" value="1"/>
</dbReference>
<dbReference type="PANTHER" id="PTHR21596:SF3">
    <property type="entry name" value="FACTOR OF DNA METHYLATION 1-RELATED"/>
    <property type="match status" value="1"/>
</dbReference>
<dbReference type="EMBL" id="JAAGAX010000010">
    <property type="protein sequence ID" value="KAF2301483.1"/>
    <property type="molecule type" value="Genomic_DNA"/>
</dbReference>
<sequence>MKHLGDEDVAAFQKKMKEMNEELEQKVEELNNAETLNQVLKDTLSSTFRTDIGIRRMGEIDEKPFHRAFKQRFPLGKAPVQATTLFSKSSSSYSHEDTLNLWTNCIGWSQMQEREMKKLGIYKIMEELGDEVYMAVVTALKELNEYNPSGRYVIPELWNFKEERKATLKEVIAYTVKNIKTLSARDEGKVRNQCSSVFFIG</sequence>
<name>A0A6A6LMX8_HEVBR</name>
<feature type="domain" description="Factor of DNA methylation 1-5/IDN2" evidence="2">
    <location>
        <begin position="55"/>
        <end position="183"/>
    </location>
</feature>
<reference evidence="3 4" key="1">
    <citation type="journal article" date="2020" name="Mol. Plant">
        <title>The Chromosome-Based Rubber Tree Genome Provides New Insights into Spurge Genome Evolution and Rubber Biosynthesis.</title>
        <authorList>
            <person name="Liu J."/>
            <person name="Shi C."/>
            <person name="Shi C.C."/>
            <person name="Li W."/>
            <person name="Zhang Q.J."/>
            <person name="Zhang Y."/>
            <person name="Li K."/>
            <person name="Lu H.F."/>
            <person name="Shi C."/>
            <person name="Zhu S.T."/>
            <person name="Xiao Z.Y."/>
            <person name="Nan H."/>
            <person name="Yue Y."/>
            <person name="Zhu X.G."/>
            <person name="Wu Y."/>
            <person name="Hong X.N."/>
            <person name="Fan G.Y."/>
            <person name="Tong Y."/>
            <person name="Zhang D."/>
            <person name="Mao C.L."/>
            <person name="Liu Y.L."/>
            <person name="Hao S.J."/>
            <person name="Liu W.Q."/>
            <person name="Lv M.Q."/>
            <person name="Zhang H.B."/>
            <person name="Liu Y."/>
            <person name="Hu-Tang G.R."/>
            <person name="Wang J.P."/>
            <person name="Wang J.H."/>
            <person name="Sun Y.H."/>
            <person name="Ni S.B."/>
            <person name="Chen W.B."/>
            <person name="Zhang X.C."/>
            <person name="Jiao Y.N."/>
            <person name="Eichler E.E."/>
            <person name="Li G.H."/>
            <person name="Liu X."/>
            <person name="Gao L.Z."/>
        </authorList>
    </citation>
    <scope>NUCLEOTIDE SEQUENCE [LARGE SCALE GENOMIC DNA]</scope>
    <source>
        <strain evidence="4">cv. GT1</strain>
        <tissue evidence="3">Leaf</tissue>
    </source>
</reference>
<keyword evidence="1" id="KW-0175">Coiled coil</keyword>
<evidence type="ECO:0000313" key="4">
    <source>
        <dbReference type="Proteomes" id="UP000467840"/>
    </source>
</evidence>
<accession>A0A6A6LMX8</accession>
<dbReference type="AlphaFoldDB" id="A0A6A6LMX8"/>
<feature type="coiled-coil region" evidence="1">
    <location>
        <begin position="9"/>
        <end position="43"/>
    </location>
</feature>
<dbReference type="Pfam" id="PF03469">
    <property type="entry name" value="XH"/>
    <property type="match status" value="1"/>
</dbReference>
<dbReference type="Proteomes" id="UP000467840">
    <property type="component" value="Chromosome 4"/>
</dbReference>
<proteinExistence type="predicted"/>